<dbReference type="AlphaFoldDB" id="A0A0G1T2D5"/>
<name>A0A0G1T2D5_9BACT</name>
<evidence type="ECO:0000313" key="1">
    <source>
        <dbReference type="EMBL" id="KKU75924.1"/>
    </source>
</evidence>
<organism evidence="1 2">
    <name type="scientific">Candidatus Nomurabacteria bacterium GW2011_GWB1_47_6</name>
    <dbReference type="NCBI Taxonomy" id="1618749"/>
    <lineage>
        <taxon>Bacteria</taxon>
        <taxon>Candidatus Nomuraibacteriota</taxon>
    </lineage>
</organism>
<protein>
    <recommendedName>
        <fullName evidence="3">Type 4 fimbrial biogenesis protein PilX N-terminal domain-containing protein</fullName>
    </recommendedName>
</protein>
<evidence type="ECO:0008006" key="3">
    <source>
        <dbReference type="Google" id="ProtNLM"/>
    </source>
</evidence>
<evidence type="ECO:0000313" key="2">
    <source>
        <dbReference type="Proteomes" id="UP000034879"/>
    </source>
</evidence>
<gene>
    <name evidence="1" type="ORF">UY01_C0001G0020</name>
</gene>
<proteinExistence type="predicted"/>
<reference evidence="1 2" key="1">
    <citation type="journal article" date="2015" name="Nature">
        <title>rRNA introns, odd ribosomes, and small enigmatic genomes across a large radiation of phyla.</title>
        <authorList>
            <person name="Brown C.T."/>
            <person name="Hug L.A."/>
            <person name="Thomas B.C."/>
            <person name="Sharon I."/>
            <person name="Castelle C.J."/>
            <person name="Singh A."/>
            <person name="Wilkins M.J."/>
            <person name="Williams K.H."/>
            <person name="Banfield J.F."/>
        </authorList>
    </citation>
    <scope>NUCLEOTIDE SEQUENCE [LARGE SCALE GENOMIC DNA]</scope>
</reference>
<dbReference type="EMBL" id="LCOJ01000001">
    <property type="protein sequence ID" value="KKU75924.1"/>
    <property type="molecule type" value="Genomic_DNA"/>
</dbReference>
<dbReference type="Proteomes" id="UP000034879">
    <property type="component" value="Unassembled WGS sequence"/>
</dbReference>
<sequence>MMVEVLVAISIITVAILSAMAVSEKAVQVSRQAFHSEQAAFLLEEGAEIVRILRDNDWANISSLTPGSDYFTVFAGGTWTLSSTPNTVGIFTRKVSIQEVERDVGTGDITVSGTADEGTKLVTISISWQEGGTLVTKSLQFYIFDIFS</sequence>
<comment type="caution">
    <text evidence="1">The sequence shown here is derived from an EMBL/GenBank/DDBJ whole genome shotgun (WGS) entry which is preliminary data.</text>
</comment>
<accession>A0A0G1T2D5</accession>